<reference evidence="2 3" key="1">
    <citation type="submission" date="2019-03" db="EMBL/GenBank/DDBJ databases">
        <title>Genomic Encyclopedia of Archaeal and Bacterial Type Strains, Phase II (KMG-II): from individual species to whole genera.</title>
        <authorList>
            <person name="Goeker M."/>
        </authorList>
    </citation>
    <scope>NUCLEOTIDE SEQUENCE [LARGE SCALE GENOMIC DNA]</scope>
    <source>
        <strain evidence="2 3">DSM 27697</strain>
    </source>
</reference>
<dbReference type="Gene3D" id="3.30.1490.150">
    <property type="entry name" value="Hypothetical protein ph0010, domain 2"/>
    <property type="match status" value="1"/>
</dbReference>
<feature type="domain" description="AMMECR1" evidence="1">
    <location>
        <begin position="1"/>
        <end position="182"/>
    </location>
</feature>
<name>A0A4V2PEM4_9GAMM</name>
<dbReference type="PANTHER" id="PTHR13016:SF0">
    <property type="entry name" value="AMME SYNDROME CANDIDATE GENE 1 PROTEIN"/>
    <property type="match status" value="1"/>
</dbReference>
<dbReference type="EMBL" id="SMFU01000007">
    <property type="protein sequence ID" value="TCK09426.1"/>
    <property type="molecule type" value="Genomic_DNA"/>
</dbReference>
<accession>A0A4V2PEM4</accession>
<dbReference type="InterPro" id="IPR027485">
    <property type="entry name" value="AMMECR1_N"/>
</dbReference>
<organism evidence="2 3">
    <name type="scientific">Marinobacterium mangrovicola</name>
    <dbReference type="NCBI Taxonomy" id="1476959"/>
    <lineage>
        <taxon>Bacteria</taxon>
        <taxon>Pseudomonadati</taxon>
        <taxon>Pseudomonadota</taxon>
        <taxon>Gammaproteobacteria</taxon>
        <taxon>Oceanospirillales</taxon>
        <taxon>Oceanospirillaceae</taxon>
        <taxon>Marinobacterium</taxon>
    </lineage>
</organism>
<dbReference type="InterPro" id="IPR036071">
    <property type="entry name" value="AMMECR1_dom_sf"/>
</dbReference>
<dbReference type="InterPro" id="IPR023473">
    <property type="entry name" value="AMMECR1"/>
</dbReference>
<dbReference type="SUPFAM" id="SSF143447">
    <property type="entry name" value="AMMECR1-like"/>
    <property type="match status" value="1"/>
</dbReference>
<dbReference type="InterPro" id="IPR027623">
    <property type="entry name" value="AmmeMemoSam_A"/>
</dbReference>
<dbReference type="NCBIfam" id="TIGR00296">
    <property type="entry name" value="TIGR00296 family protein"/>
    <property type="match status" value="1"/>
</dbReference>
<evidence type="ECO:0000259" key="1">
    <source>
        <dbReference type="PROSITE" id="PS51112"/>
    </source>
</evidence>
<dbReference type="Gene3D" id="3.30.700.20">
    <property type="entry name" value="Hypothetical protein ph0010, domain 1"/>
    <property type="match status" value="1"/>
</dbReference>
<keyword evidence="3" id="KW-1185">Reference proteome</keyword>
<dbReference type="AlphaFoldDB" id="A0A4V2PEM4"/>
<dbReference type="InterPro" id="IPR002733">
    <property type="entry name" value="AMMECR1_domain"/>
</dbReference>
<sequence>MSEVLRLARQSLLASFGRATEPEEPQALSAPGCCFVTLTINGRLRGCIGSLEPHRSLARDIIENSRNAAFSDPRFPSLTGAELEQLKLEVSILGAHHEIEVSSEEDLISVLEPEIDGVVLSFDDHRATFLPSVWEQLPQPEEFIKALKCKAGLPENFWSEGMRWYRYGVQRVEGILSEHGQC</sequence>
<dbReference type="PANTHER" id="PTHR13016">
    <property type="entry name" value="AMMECR1 HOMOLOG"/>
    <property type="match status" value="1"/>
</dbReference>
<dbReference type="Pfam" id="PF01871">
    <property type="entry name" value="AMMECR1"/>
    <property type="match status" value="1"/>
</dbReference>
<proteinExistence type="predicted"/>
<dbReference type="Proteomes" id="UP000294546">
    <property type="component" value="Unassembled WGS sequence"/>
</dbReference>
<gene>
    <name evidence="2" type="ORF">CLV83_1536</name>
</gene>
<dbReference type="NCBIfam" id="TIGR04335">
    <property type="entry name" value="AmmeMemoSam_A"/>
    <property type="match status" value="1"/>
</dbReference>
<dbReference type="RefSeq" id="WP_165900254.1">
    <property type="nucleotide sequence ID" value="NZ_SMFU01000007.1"/>
</dbReference>
<comment type="caution">
    <text evidence="2">The sequence shown here is derived from an EMBL/GenBank/DDBJ whole genome shotgun (WGS) entry which is preliminary data.</text>
</comment>
<evidence type="ECO:0000313" key="2">
    <source>
        <dbReference type="EMBL" id="TCK09426.1"/>
    </source>
</evidence>
<dbReference type="PROSITE" id="PS51112">
    <property type="entry name" value="AMMECR1"/>
    <property type="match status" value="1"/>
</dbReference>
<evidence type="ECO:0000313" key="3">
    <source>
        <dbReference type="Proteomes" id="UP000294546"/>
    </source>
</evidence>
<protein>
    <submittedName>
        <fullName evidence="2">Uncharacterized protein (TIGR00296 family)/AmmeMemoRadiSam system protein A</fullName>
    </submittedName>
</protein>